<dbReference type="RefSeq" id="WP_284350327.1">
    <property type="nucleotide sequence ID" value="NZ_BRXS01000003.1"/>
</dbReference>
<sequence>MTAPALEMLRATRRTLVATAAARVALWGGAAALGAWSVGTLLRAPTGTVVAASATAGALAAAVAAIAATRGGPRAWDRTSVALWLEARLPALRYALVTLAGDEADALPAPVARALADRVRATPWRATVARDVRRALLAPAAALLAAVVLATGAWAIAPRLGARAADARVADASSPAARRAALVNPLARVRVTVTPPAYTREPARTLDAPPVVAAVVGSALVVEGTGDAARVRASLVVPDSAAATRTVAVRAAGERWRATLAVPARAALLRLDATVGDSARTRLVALEPRPDLPPRVALRAPVRDTVLREARGALALRASIDDDLGLADGAFEYIVSSGEGESFTFRAGRVGAARLSGARRGALAATLDLAPLALKPGDVVHLRAVARDLRPGRRAPSPVDTATVRTATEAVAPPRPDDALGVSETRTLRIARAGEYDSVAVEGAPPPAVDTTAIGQRMILQLTEALVARAELRRAPLARPVVVSESRKLAMDQARLRKRVGDAVFARIGEGEGEHAHFEGDGHQHGQNERLPQLTPEQLLAAADRATNSATNAATPEAGESPVLAVNKPLLEAYNHMWDAGRALEIGEPRNALAPMRRAIAALQRARAAERIYLRGRPPTVVVDLNRVRGAGKVSGDTLPLVARTPRTALDPAARARAATLDRALALLGRGGDDARAGADSLAVLRVRALGESPALASALGEALSAIAAGKDATAPLTAARRAALGARSRAAGVNAWTGVAP</sequence>
<evidence type="ECO:0008006" key="4">
    <source>
        <dbReference type="Google" id="ProtNLM"/>
    </source>
</evidence>
<keyword evidence="1" id="KW-1133">Transmembrane helix</keyword>
<keyword evidence="3" id="KW-1185">Reference proteome</keyword>
<reference evidence="2" key="1">
    <citation type="submission" date="2022-08" db="EMBL/GenBank/DDBJ databases">
        <title>Draft genome sequencing of Roseisolibacter agri AW1220.</title>
        <authorList>
            <person name="Tobiishi Y."/>
            <person name="Tonouchi A."/>
        </authorList>
    </citation>
    <scope>NUCLEOTIDE SEQUENCE</scope>
    <source>
        <strain evidence="2">AW1220</strain>
    </source>
</reference>
<feature type="transmembrane region" description="Helical" evidence="1">
    <location>
        <begin position="48"/>
        <end position="68"/>
    </location>
</feature>
<comment type="caution">
    <text evidence="2">The sequence shown here is derived from an EMBL/GenBank/DDBJ whole genome shotgun (WGS) entry which is preliminary data.</text>
</comment>
<evidence type="ECO:0000313" key="2">
    <source>
        <dbReference type="EMBL" id="GLC25868.1"/>
    </source>
</evidence>
<keyword evidence="1" id="KW-0812">Transmembrane</keyword>
<organism evidence="2 3">
    <name type="scientific">Roseisolibacter agri</name>
    <dbReference type="NCBI Taxonomy" id="2014610"/>
    <lineage>
        <taxon>Bacteria</taxon>
        <taxon>Pseudomonadati</taxon>
        <taxon>Gemmatimonadota</taxon>
        <taxon>Gemmatimonadia</taxon>
        <taxon>Gemmatimonadales</taxon>
        <taxon>Gemmatimonadaceae</taxon>
        <taxon>Roseisolibacter</taxon>
    </lineage>
</organism>
<keyword evidence="1" id="KW-0472">Membrane</keyword>
<accession>A0AA37QHH7</accession>
<evidence type="ECO:0000256" key="1">
    <source>
        <dbReference type="SAM" id="Phobius"/>
    </source>
</evidence>
<proteinExistence type="predicted"/>
<dbReference type="EMBL" id="BRXS01000003">
    <property type="protein sequence ID" value="GLC25868.1"/>
    <property type="molecule type" value="Genomic_DNA"/>
</dbReference>
<name>A0AA37QHH7_9BACT</name>
<feature type="transmembrane region" description="Helical" evidence="1">
    <location>
        <begin position="135"/>
        <end position="157"/>
    </location>
</feature>
<gene>
    <name evidence="2" type="ORF">rosag_23810</name>
</gene>
<protein>
    <recommendedName>
        <fullName evidence="4">DUF4175 domain-containing protein</fullName>
    </recommendedName>
</protein>
<dbReference type="Proteomes" id="UP001161325">
    <property type="component" value="Unassembled WGS sequence"/>
</dbReference>
<dbReference type="AlphaFoldDB" id="A0AA37QHH7"/>
<evidence type="ECO:0000313" key="3">
    <source>
        <dbReference type="Proteomes" id="UP001161325"/>
    </source>
</evidence>